<sequence length="70" mass="8331">MRQEELAKLEKEDLVMLLTQTHDKMKKKNTQLRKTQEKLSLAKSRIRKMKDIISYQRKRILDGVSTQETA</sequence>
<keyword evidence="1" id="KW-0175">Coiled coil</keyword>
<dbReference type="KEGG" id="chk:D4L85_15145"/>
<dbReference type="Proteomes" id="UP000266183">
    <property type="component" value="Chromosome"/>
</dbReference>
<dbReference type="OrthoDB" id="9855033at2"/>
<accession>A0A385SKS5</accession>
<keyword evidence="3" id="KW-1185">Reference proteome</keyword>
<dbReference type="AlphaFoldDB" id="A0A385SKS5"/>
<protein>
    <recommendedName>
        <fullName evidence="4">50S ribosomal protein L29</fullName>
    </recommendedName>
</protein>
<reference evidence="3" key="1">
    <citation type="submission" date="2018-09" db="EMBL/GenBank/DDBJ databases">
        <title>Chryseolinea sp. KIS68-18 isolated from soil.</title>
        <authorList>
            <person name="Weon H.-Y."/>
            <person name="Kwon S.-W."/>
            <person name="Lee S.A."/>
        </authorList>
    </citation>
    <scope>NUCLEOTIDE SEQUENCE [LARGE SCALE GENOMIC DNA]</scope>
    <source>
        <strain evidence="3">KIS68-18</strain>
    </source>
</reference>
<evidence type="ECO:0000256" key="1">
    <source>
        <dbReference type="SAM" id="Coils"/>
    </source>
</evidence>
<evidence type="ECO:0000313" key="3">
    <source>
        <dbReference type="Proteomes" id="UP000266183"/>
    </source>
</evidence>
<evidence type="ECO:0008006" key="4">
    <source>
        <dbReference type="Google" id="ProtNLM"/>
    </source>
</evidence>
<feature type="coiled-coil region" evidence="1">
    <location>
        <begin position="18"/>
        <end position="52"/>
    </location>
</feature>
<evidence type="ECO:0000313" key="2">
    <source>
        <dbReference type="EMBL" id="AYB31819.1"/>
    </source>
</evidence>
<dbReference type="RefSeq" id="WP_119755080.1">
    <property type="nucleotide sequence ID" value="NZ_CP032382.1"/>
</dbReference>
<organism evidence="2 3">
    <name type="scientific">Chryseolinea soli</name>
    <dbReference type="NCBI Taxonomy" id="2321403"/>
    <lineage>
        <taxon>Bacteria</taxon>
        <taxon>Pseudomonadati</taxon>
        <taxon>Bacteroidota</taxon>
        <taxon>Cytophagia</taxon>
        <taxon>Cytophagales</taxon>
        <taxon>Fulvivirgaceae</taxon>
        <taxon>Chryseolinea</taxon>
    </lineage>
</organism>
<gene>
    <name evidence="2" type="ORF">D4L85_15145</name>
</gene>
<dbReference type="EMBL" id="CP032382">
    <property type="protein sequence ID" value="AYB31819.1"/>
    <property type="molecule type" value="Genomic_DNA"/>
</dbReference>
<proteinExistence type="predicted"/>
<name>A0A385SKS5_9BACT</name>